<name>A0ABM0US68_CAMSA</name>
<dbReference type="InterPro" id="IPR000008">
    <property type="entry name" value="C2_dom"/>
</dbReference>
<dbReference type="PANTHER" id="PTHR32246">
    <property type="entry name" value="INGRESSION PROTEIN FIC1"/>
    <property type="match status" value="1"/>
</dbReference>
<dbReference type="Proteomes" id="UP000694864">
    <property type="component" value="Chromosome 11"/>
</dbReference>
<sequence>MANLTLELNIRSASNLVNVNLITKMNVYVNITLHGENARKKQKAKTNVDRSRGSNPVWYHPVKFSVNERLVYDDRLTLVMRLISRGYLGNKDIGRVTIPLLELLNSVKPPTNDAGNSQEMKLMIYQVRTPSGKRSGTLTFSYRFKPDLPAIINQRSVDKAAYPQPSQISHPPESPIQFPKLSQPPYFLKHPFASGSSKGHLPISYGAVETEESGKSKSHAPPPASHQGYGRYGYASPSSVGYGYASPSYQHPKETGLGIGIGLGAGLLGGLVMGDIVSDVANCFDD</sequence>
<reference evidence="4" key="2">
    <citation type="submission" date="2025-08" db="UniProtKB">
        <authorList>
            <consortium name="RefSeq"/>
        </authorList>
    </citation>
    <scope>IDENTIFICATION</scope>
    <source>
        <tissue evidence="4">Leaf</tissue>
    </source>
</reference>
<evidence type="ECO:0000259" key="2">
    <source>
        <dbReference type="PROSITE" id="PS50004"/>
    </source>
</evidence>
<dbReference type="Gene3D" id="2.60.40.150">
    <property type="entry name" value="C2 domain"/>
    <property type="match status" value="1"/>
</dbReference>
<dbReference type="InterPro" id="IPR035892">
    <property type="entry name" value="C2_domain_sf"/>
</dbReference>
<feature type="region of interest" description="Disordered" evidence="1">
    <location>
        <begin position="209"/>
        <end position="230"/>
    </location>
</feature>
<dbReference type="PROSITE" id="PS50004">
    <property type="entry name" value="C2"/>
    <property type="match status" value="1"/>
</dbReference>
<accession>A0ABM0US68</accession>
<feature type="domain" description="C2" evidence="2">
    <location>
        <begin position="1"/>
        <end position="114"/>
    </location>
</feature>
<dbReference type="SUPFAM" id="SSF49562">
    <property type="entry name" value="C2 domain (Calcium/lipid-binding domain, CaLB)"/>
    <property type="match status" value="1"/>
</dbReference>
<reference evidence="3" key="1">
    <citation type="journal article" date="2014" name="Nat. Commun.">
        <title>The emerging biofuel crop Camelina sativa retains a highly undifferentiated hexaploid genome structure.</title>
        <authorList>
            <person name="Kagale S."/>
            <person name="Koh C."/>
            <person name="Nixon J."/>
            <person name="Bollina V."/>
            <person name="Clarke W.E."/>
            <person name="Tuteja R."/>
            <person name="Spillane C."/>
            <person name="Robinson S.J."/>
            <person name="Links M.G."/>
            <person name="Clarke C."/>
            <person name="Higgins E.E."/>
            <person name="Huebert T."/>
            <person name="Sharpe A.G."/>
            <person name="Parkin I.A."/>
        </authorList>
    </citation>
    <scope>NUCLEOTIDE SEQUENCE [LARGE SCALE GENOMIC DNA]</scope>
    <source>
        <strain evidence="3">cv. DH55</strain>
    </source>
</reference>
<evidence type="ECO:0000313" key="4">
    <source>
        <dbReference type="RefSeq" id="XP_010445373.1"/>
    </source>
</evidence>
<evidence type="ECO:0000313" key="3">
    <source>
        <dbReference type="Proteomes" id="UP000694864"/>
    </source>
</evidence>
<dbReference type="SMART" id="SM00239">
    <property type="entry name" value="C2"/>
    <property type="match status" value="1"/>
</dbReference>
<evidence type="ECO:0000256" key="1">
    <source>
        <dbReference type="SAM" id="MobiDB-lite"/>
    </source>
</evidence>
<dbReference type="PANTHER" id="PTHR32246:SF130">
    <property type="entry name" value="CALCIUM-DEPENDENT LIPID-BINDING (CALB DOMAIN) FAMILY PROTEIN"/>
    <property type="match status" value="1"/>
</dbReference>
<dbReference type="CDD" id="cd04051">
    <property type="entry name" value="C2_SRC2_like"/>
    <property type="match status" value="1"/>
</dbReference>
<dbReference type="Pfam" id="PF00168">
    <property type="entry name" value="C2"/>
    <property type="match status" value="1"/>
</dbReference>
<dbReference type="InterPro" id="IPR044750">
    <property type="entry name" value="C2_SRC2/BAP"/>
</dbReference>
<keyword evidence="3" id="KW-1185">Reference proteome</keyword>
<protein>
    <submittedName>
        <fullName evidence="4">Protein SRC2-like</fullName>
    </submittedName>
</protein>
<gene>
    <name evidence="4" type="primary">LOC104728029</name>
</gene>
<feature type="region of interest" description="Disordered" evidence="1">
    <location>
        <begin position="160"/>
        <end position="180"/>
    </location>
</feature>
<dbReference type="GeneID" id="104728029"/>
<dbReference type="RefSeq" id="XP_010445373.1">
    <property type="nucleotide sequence ID" value="XM_010447071.1"/>
</dbReference>
<organism evidence="3 4">
    <name type="scientific">Camelina sativa</name>
    <name type="common">False flax</name>
    <name type="synonym">Myagrum sativum</name>
    <dbReference type="NCBI Taxonomy" id="90675"/>
    <lineage>
        <taxon>Eukaryota</taxon>
        <taxon>Viridiplantae</taxon>
        <taxon>Streptophyta</taxon>
        <taxon>Embryophyta</taxon>
        <taxon>Tracheophyta</taxon>
        <taxon>Spermatophyta</taxon>
        <taxon>Magnoliopsida</taxon>
        <taxon>eudicotyledons</taxon>
        <taxon>Gunneridae</taxon>
        <taxon>Pentapetalae</taxon>
        <taxon>rosids</taxon>
        <taxon>malvids</taxon>
        <taxon>Brassicales</taxon>
        <taxon>Brassicaceae</taxon>
        <taxon>Camelineae</taxon>
        <taxon>Camelina</taxon>
    </lineage>
</organism>
<proteinExistence type="predicted"/>